<name>A0A1N7QW39_9FLAO</name>
<dbReference type="Proteomes" id="UP000185781">
    <property type="component" value="Unassembled WGS sequence"/>
</dbReference>
<gene>
    <name evidence="1" type="ORF">SAMN05421785_12019</name>
</gene>
<evidence type="ECO:0000313" key="1">
    <source>
        <dbReference type="EMBL" id="SIT27056.1"/>
    </source>
</evidence>
<accession>A0A1N7QW39</accession>
<evidence type="ECO:0000313" key="2">
    <source>
        <dbReference type="Proteomes" id="UP000185781"/>
    </source>
</evidence>
<sequence length="95" mass="10883">MENFGYLTFIHPGLDKGKISETFRLYGNMTTVNRIRNSVRAWAGGNNIEESIDQIELQLSDGRKILYKTIQTKRGLATKGITWDELFKRGGKIFD</sequence>
<protein>
    <submittedName>
        <fullName evidence="1">Uncharacterized protein</fullName>
    </submittedName>
</protein>
<proteinExistence type="predicted"/>
<reference evidence="1 2" key="1">
    <citation type="submission" date="2017-01" db="EMBL/GenBank/DDBJ databases">
        <authorList>
            <person name="Mah S.A."/>
            <person name="Swanson W.J."/>
            <person name="Moy G.W."/>
            <person name="Vacquier V.D."/>
        </authorList>
    </citation>
    <scope>NUCLEOTIDE SEQUENCE [LARGE SCALE GENOMIC DNA]</scope>
    <source>
        <strain evidence="1 2">DSM 18014</strain>
    </source>
</reference>
<dbReference type="RefSeq" id="WP_139326229.1">
    <property type="nucleotide sequence ID" value="NZ_FTOV01000020.1"/>
</dbReference>
<dbReference type="EMBL" id="FTOV01000020">
    <property type="protein sequence ID" value="SIT27056.1"/>
    <property type="molecule type" value="Genomic_DNA"/>
</dbReference>
<organism evidence="1 2">
    <name type="scientific">Chryseobacterium gambrini</name>
    <dbReference type="NCBI Taxonomy" id="373672"/>
    <lineage>
        <taxon>Bacteria</taxon>
        <taxon>Pseudomonadati</taxon>
        <taxon>Bacteroidota</taxon>
        <taxon>Flavobacteriia</taxon>
        <taxon>Flavobacteriales</taxon>
        <taxon>Weeksellaceae</taxon>
        <taxon>Chryseobacterium group</taxon>
        <taxon>Chryseobacterium</taxon>
    </lineage>
</organism>
<dbReference type="AlphaFoldDB" id="A0A1N7QW39"/>